<evidence type="ECO:0000313" key="8">
    <source>
        <dbReference type="EMBL" id="MFD1927363.1"/>
    </source>
</evidence>
<evidence type="ECO:0000259" key="7">
    <source>
        <dbReference type="PROSITE" id="PS51831"/>
    </source>
</evidence>
<gene>
    <name evidence="8" type="primary">yqeK</name>
    <name evidence="8" type="ORF">ACFSFY_04705</name>
</gene>
<comment type="caution">
    <text evidence="8">The sequence shown here is derived from an EMBL/GenBank/DDBJ whole genome shotgun (WGS) entry which is preliminary data.</text>
</comment>
<dbReference type="NCBIfam" id="TIGR00488">
    <property type="entry name" value="bis(5'-nucleosyl)-tetraphosphatase (symmetrical) YqeK"/>
    <property type="match status" value="1"/>
</dbReference>
<keyword evidence="9" id="KW-1185">Reference proteome</keyword>
<evidence type="ECO:0000256" key="3">
    <source>
        <dbReference type="ARBA" id="ARBA00022741"/>
    </source>
</evidence>
<dbReference type="InterPro" id="IPR051094">
    <property type="entry name" value="Diverse_Catalytic_Enzymes"/>
</dbReference>
<dbReference type="RefSeq" id="WP_381536009.1">
    <property type="nucleotide sequence ID" value="NZ_JBHUGI010000006.1"/>
</dbReference>
<reference evidence="9" key="1">
    <citation type="journal article" date="2019" name="Int. J. Syst. Evol. Microbiol.">
        <title>The Global Catalogue of Microorganisms (GCM) 10K type strain sequencing project: providing services to taxonomists for standard genome sequencing and annotation.</title>
        <authorList>
            <consortium name="The Broad Institute Genomics Platform"/>
            <consortium name="The Broad Institute Genome Sequencing Center for Infectious Disease"/>
            <person name="Wu L."/>
            <person name="Ma J."/>
        </authorList>
    </citation>
    <scope>NUCLEOTIDE SEQUENCE [LARGE SCALE GENOMIC DNA]</scope>
    <source>
        <strain evidence="9">CGMCC 4.7177</strain>
    </source>
</reference>
<name>A0ABW4SDD3_9BACL</name>
<evidence type="ECO:0000313" key="9">
    <source>
        <dbReference type="Proteomes" id="UP001597218"/>
    </source>
</evidence>
<dbReference type="SMART" id="SM00471">
    <property type="entry name" value="HDc"/>
    <property type="match status" value="1"/>
</dbReference>
<keyword evidence="2" id="KW-0479">Metal-binding</keyword>
<dbReference type="InterPro" id="IPR006674">
    <property type="entry name" value="HD_domain"/>
</dbReference>
<organism evidence="8 9">
    <name type="scientific">Sporosarcina siberiensis</name>
    <dbReference type="NCBI Taxonomy" id="1365606"/>
    <lineage>
        <taxon>Bacteria</taxon>
        <taxon>Bacillati</taxon>
        <taxon>Bacillota</taxon>
        <taxon>Bacilli</taxon>
        <taxon>Bacillales</taxon>
        <taxon>Caryophanaceae</taxon>
        <taxon>Sporosarcina</taxon>
    </lineage>
</organism>
<dbReference type="GO" id="GO:0008803">
    <property type="term" value="F:bis(5'-nucleosyl)-tetraphosphatase (symmetrical) activity"/>
    <property type="evidence" value="ECO:0007669"/>
    <property type="project" value="UniProtKB-EC"/>
</dbReference>
<dbReference type="InterPro" id="IPR005249">
    <property type="entry name" value="YqeK"/>
</dbReference>
<comment type="catalytic activity">
    <reaction evidence="6">
        <text>P(1),P(4)-bis(5'-adenosyl) tetraphosphate + H2O = 2 ADP + 2 H(+)</text>
        <dbReference type="Rhea" id="RHEA:24252"/>
        <dbReference type="ChEBI" id="CHEBI:15377"/>
        <dbReference type="ChEBI" id="CHEBI:15378"/>
        <dbReference type="ChEBI" id="CHEBI:58141"/>
        <dbReference type="ChEBI" id="CHEBI:456216"/>
        <dbReference type="EC" id="3.6.1.41"/>
    </reaction>
</comment>
<dbReference type="PANTHER" id="PTHR35795">
    <property type="entry name" value="SLR1885 PROTEIN"/>
    <property type="match status" value="1"/>
</dbReference>
<dbReference type="Gene3D" id="1.10.3210.10">
    <property type="entry name" value="Hypothetical protein af1432"/>
    <property type="match status" value="1"/>
</dbReference>
<evidence type="ECO:0000256" key="1">
    <source>
        <dbReference type="ARBA" id="ARBA00012506"/>
    </source>
</evidence>
<evidence type="ECO:0000256" key="4">
    <source>
        <dbReference type="ARBA" id="ARBA00022801"/>
    </source>
</evidence>
<dbReference type="Pfam" id="PF01966">
    <property type="entry name" value="HD"/>
    <property type="match status" value="1"/>
</dbReference>
<protein>
    <recommendedName>
        <fullName evidence="1">bis(5'-nucleosyl)-tetraphosphatase (symmetrical)</fullName>
        <ecNumber evidence="1">3.6.1.41</ecNumber>
    </recommendedName>
</protein>
<evidence type="ECO:0000256" key="5">
    <source>
        <dbReference type="ARBA" id="ARBA00023004"/>
    </source>
</evidence>
<dbReference type="Proteomes" id="UP001597218">
    <property type="component" value="Unassembled WGS sequence"/>
</dbReference>
<dbReference type="CDD" id="cd00077">
    <property type="entry name" value="HDc"/>
    <property type="match status" value="1"/>
</dbReference>
<evidence type="ECO:0000256" key="2">
    <source>
        <dbReference type="ARBA" id="ARBA00022723"/>
    </source>
</evidence>
<dbReference type="PROSITE" id="PS51831">
    <property type="entry name" value="HD"/>
    <property type="match status" value="1"/>
</dbReference>
<keyword evidence="4 8" id="KW-0378">Hydrolase</keyword>
<accession>A0ABW4SDD3</accession>
<proteinExistence type="predicted"/>
<keyword evidence="3" id="KW-0547">Nucleotide-binding</keyword>
<feature type="domain" description="HD" evidence="7">
    <location>
        <begin position="18"/>
        <end position="132"/>
    </location>
</feature>
<dbReference type="PANTHER" id="PTHR35795:SF1">
    <property type="entry name" value="BIS(5'-NUCLEOSYL)-TETRAPHOSPHATASE, SYMMETRICAL"/>
    <property type="match status" value="1"/>
</dbReference>
<sequence length="189" mass="21807">MNLIELKSEISKRMPLKRYEHVIRVMETAEKLAVKHTIPVDHAIQAALYHDIAKYMERDALRSILILEVDDQRLQSFHHELWHGPVGAIIARDEFNVTNIDVLNAIRYHTTGRAGMSKLEKLIYVSDMIEPGRDFPHVNELREIAEENLDKAMEACIHQSVQFLVSKKVPVFPDSIDCYNEHLALISEI</sequence>
<dbReference type="InterPro" id="IPR003607">
    <property type="entry name" value="HD/PDEase_dom"/>
</dbReference>
<dbReference type="EMBL" id="JBHUGI010000006">
    <property type="protein sequence ID" value="MFD1927363.1"/>
    <property type="molecule type" value="Genomic_DNA"/>
</dbReference>
<dbReference type="EC" id="3.6.1.41" evidence="1"/>
<keyword evidence="5" id="KW-0408">Iron</keyword>
<evidence type="ECO:0000256" key="6">
    <source>
        <dbReference type="ARBA" id="ARBA00049417"/>
    </source>
</evidence>
<dbReference type="SUPFAM" id="SSF109604">
    <property type="entry name" value="HD-domain/PDEase-like"/>
    <property type="match status" value="1"/>
</dbReference>